<sequence>MGERVASVMRYHLRSHWGFYLITLLVIAAGIAVGSIGVTLLPAEQAEELRMQLGTALAGLAELDEPRLVWQAVGQNLLSVGLVLFLGLTVIGVPAVLLFLLFRGAVLGFSVGILLMSRPTDGLWMALVALLPSLLLFLPALTVTAVAALIFSLWWIRGRQGQETTISLLKALGLYLGIACILLTVAAFAGFCDAYVTPVLLGRFFTPVVPAVN</sequence>
<reference evidence="2 3" key="1">
    <citation type="submission" date="2019-03" db="EMBL/GenBank/DDBJ databases">
        <title>Genomic Encyclopedia of Type Strains, Phase IV (KMG-IV): sequencing the most valuable type-strain genomes for metagenomic binning, comparative biology and taxonomic classification.</title>
        <authorList>
            <person name="Goeker M."/>
        </authorList>
    </citation>
    <scope>NUCLEOTIDE SEQUENCE [LARGE SCALE GENOMIC DNA]</scope>
    <source>
        <strain evidence="2 3">DSM 11170</strain>
    </source>
</reference>
<keyword evidence="1" id="KW-0472">Membrane</keyword>
<evidence type="ECO:0000313" key="3">
    <source>
        <dbReference type="Proteomes" id="UP000294813"/>
    </source>
</evidence>
<keyword evidence="1" id="KW-0812">Transmembrane</keyword>
<dbReference type="NCBIfam" id="TIGR02831">
    <property type="entry name" value="spo_II_M"/>
    <property type="match status" value="1"/>
</dbReference>
<evidence type="ECO:0000313" key="2">
    <source>
        <dbReference type="EMBL" id="TCP67193.1"/>
    </source>
</evidence>
<keyword evidence="3" id="KW-1185">Reference proteome</keyword>
<accession>A0A4R2RUV5</accession>
<name>A0A4R2RUV5_9FIRM</name>
<gene>
    <name evidence="2" type="ORF">EDD73_10588</name>
</gene>
<dbReference type="EMBL" id="SLXT01000005">
    <property type="protein sequence ID" value="TCP67193.1"/>
    <property type="molecule type" value="Genomic_DNA"/>
</dbReference>
<comment type="caution">
    <text evidence="2">The sequence shown here is derived from an EMBL/GenBank/DDBJ whole genome shotgun (WGS) entry which is preliminary data.</text>
</comment>
<feature type="transmembrane region" description="Helical" evidence="1">
    <location>
        <begin position="168"/>
        <end position="191"/>
    </location>
</feature>
<dbReference type="InterPro" id="IPR002798">
    <property type="entry name" value="SpoIIM-like"/>
</dbReference>
<proteinExistence type="predicted"/>
<dbReference type="Pfam" id="PF01944">
    <property type="entry name" value="SpoIIM"/>
    <property type="match status" value="1"/>
</dbReference>
<keyword evidence="1" id="KW-1133">Transmembrane helix</keyword>
<dbReference type="Proteomes" id="UP000294813">
    <property type="component" value="Unassembled WGS sequence"/>
</dbReference>
<feature type="transmembrane region" description="Helical" evidence="1">
    <location>
        <begin position="77"/>
        <end position="103"/>
    </location>
</feature>
<dbReference type="PIRSF" id="PIRSF038973">
    <property type="entry name" value="SpoIIM"/>
    <property type="match status" value="1"/>
</dbReference>
<dbReference type="RefSeq" id="WP_131918456.1">
    <property type="nucleotide sequence ID" value="NZ_JAOQNU010000005.1"/>
</dbReference>
<dbReference type="AlphaFoldDB" id="A0A4R2RUV5"/>
<dbReference type="InterPro" id="IPR014196">
    <property type="entry name" value="SpoIIM"/>
</dbReference>
<feature type="transmembrane region" description="Helical" evidence="1">
    <location>
        <begin position="17"/>
        <end position="41"/>
    </location>
</feature>
<protein>
    <submittedName>
        <fullName evidence="2">Stage II sporulation protein M</fullName>
    </submittedName>
</protein>
<organism evidence="2 3">
    <name type="scientific">Heliophilum fasciatum</name>
    <dbReference type="NCBI Taxonomy" id="35700"/>
    <lineage>
        <taxon>Bacteria</taxon>
        <taxon>Bacillati</taxon>
        <taxon>Bacillota</taxon>
        <taxon>Clostridia</taxon>
        <taxon>Eubacteriales</taxon>
        <taxon>Heliobacteriaceae</taxon>
        <taxon>Heliophilum</taxon>
    </lineage>
</organism>
<feature type="transmembrane region" description="Helical" evidence="1">
    <location>
        <begin position="123"/>
        <end position="156"/>
    </location>
</feature>
<evidence type="ECO:0000256" key="1">
    <source>
        <dbReference type="SAM" id="Phobius"/>
    </source>
</evidence>